<name>A0A8T0G998_CERPU</name>
<evidence type="ECO:0000256" key="5">
    <source>
        <dbReference type="ARBA" id="ARBA00023054"/>
    </source>
</evidence>
<proteinExistence type="inferred from homology"/>
<evidence type="ECO:0000256" key="1">
    <source>
        <dbReference type="ARBA" id="ARBA00009697"/>
    </source>
</evidence>
<dbReference type="InterPro" id="IPR036390">
    <property type="entry name" value="WH_DNA-bd_sf"/>
</dbReference>
<dbReference type="GO" id="GO:0000814">
    <property type="term" value="C:ESCRT II complex"/>
    <property type="evidence" value="ECO:0007669"/>
    <property type="project" value="UniProtKB-UniRule"/>
</dbReference>
<comment type="caution">
    <text evidence="9">The sequence shown here is derived from an EMBL/GenBank/DDBJ whole genome shotgun (WGS) entry which is preliminary data.</text>
</comment>
<feature type="region of interest" description="Disordered" evidence="7">
    <location>
        <begin position="166"/>
        <end position="188"/>
    </location>
</feature>
<comment type="similarity">
    <text evidence="1 6">Belongs to the VPS36 family.</text>
</comment>
<dbReference type="InterPro" id="IPR021648">
    <property type="entry name" value="GLUE_dom"/>
</dbReference>
<evidence type="ECO:0000259" key="8">
    <source>
        <dbReference type="PROSITE" id="PS51495"/>
    </source>
</evidence>
<dbReference type="InterPro" id="IPR040608">
    <property type="entry name" value="Snf8/Vps36"/>
</dbReference>
<dbReference type="GO" id="GO:0043130">
    <property type="term" value="F:ubiquitin binding"/>
    <property type="evidence" value="ECO:0007669"/>
    <property type="project" value="UniProtKB-UniRule"/>
</dbReference>
<comment type="subunit">
    <text evidence="6">Component of the endosomal sorting complex required for transport II (ESCRT-II).</text>
</comment>
<dbReference type="InterPro" id="IPR036388">
    <property type="entry name" value="WH-like_DNA-bd_sf"/>
</dbReference>
<evidence type="ECO:0000256" key="4">
    <source>
        <dbReference type="ARBA" id="ARBA00022927"/>
    </source>
</evidence>
<dbReference type="AlphaFoldDB" id="A0A8T0G998"/>
<dbReference type="Gene3D" id="1.10.10.10">
    <property type="entry name" value="Winged helix-like DNA-binding domain superfamily/Winged helix DNA-binding domain"/>
    <property type="match status" value="2"/>
</dbReference>
<accession>A0A8T0G998</accession>
<dbReference type="FunFam" id="1.10.10.10:FF:000368">
    <property type="entry name" value="vacuolar protein sorting-associated protein 36-like"/>
    <property type="match status" value="1"/>
</dbReference>
<dbReference type="Proteomes" id="UP000822688">
    <property type="component" value="Chromosome 12"/>
</dbReference>
<dbReference type="SUPFAM" id="SSF46785">
    <property type="entry name" value="Winged helix' DNA-binding domain"/>
    <property type="match status" value="2"/>
</dbReference>
<dbReference type="Gene3D" id="6.10.140.260">
    <property type="match status" value="1"/>
</dbReference>
<evidence type="ECO:0000256" key="2">
    <source>
        <dbReference type="ARBA" id="ARBA00022448"/>
    </source>
</evidence>
<evidence type="ECO:0000313" key="10">
    <source>
        <dbReference type="Proteomes" id="UP000822688"/>
    </source>
</evidence>
<dbReference type="SUPFAM" id="SSF50729">
    <property type="entry name" value="PH domain-like"/>
    <property type="match status" value="1"/>
</dbReference>
<feature type="domain" description="GLUE N-terminal" evidence="8">
    <location>
        <begin position="11"/>
        <end position="153"/>
    </location>
</feature>
<dbReference type="GO" id="GO:0031902">
    <property type="term" value="C:late endosome membrane"/>
    <property type="evidence" value="ECO:0007669"/>
    <property type="project" value="UniProtKB-UniRule"/>
</dbReference>
<keyword evidence="10" id="KW-1185">Reference proteome</keyword>
<dbReference type="PANTHER" id="PTHR13128">
    <property type="entry name" value="VACUOLAR PROTEIN-SORTING-ASSOCIATED PROTEIN 36"/>
    <property type="match status" value="1"/>
</dbReference>
<evidence type="ECO:0000256" key="3">
    <source>
        <dbReference type="ARBA" id="ARBA00022753"/>
    </source>
</evidence>
<dbReference type="GO" id="GO:0032266">
    <property type="term" value="F:phosphatidylinositol-3-phosphate binding"/>
    <property type="evidence" value="ECO:0007669"/>
    <property type="project" value="UniProtKB-UniRule"/>
</dbReference>
<keyword evidence="6" id="KW-0963">Cytoplasm</keyword>
<evidence type="ECO:0000256" key="6">
    <source>
        <dbReference type="RuleBase" id="RU367095"/>
    </source>
</evidence>
<keyword evidence="4 6" id="KW-0653">Protein transport</keyword>
<dbReference type="PROSITE" id="PS51495">
    <property type="entry name" value="GLUE"/>
    <property type="match status" value="1"/>
</dbReference>
<keyword evidence="3 6" id="KW-0967">Endosome</keyword>
<protein>
    <recommendedName>
        <fullName evidence="6">Vacuolar protein-sorting-associated protein 36</fullName>
    </recommendedName>
    <alternativeName>
        <fullName evidence="6">ESCRT-II complex subunit VPS36</fullName>
    </alternativeName>
</protein>
<keyword evidence="5" id="KW-0175">Coiled coil</keyword>
<dbReference type="Pfam" id="PF11605">
    <property type="entry name" value="Vps36_ESCRT-II"/>
    <property type="match status" value="1"/>
</dbReference>
<dbReference type="InterPro" id="IPR037855">
    <property type="entry name" value="Vps36"/>
</dbReference>
<comment type="subcellular location">
    <subcellularLocation>
        <location evidence="6">Cytoplasm</location>
    </subcellularLocation>
    <subcellularLocation>
        <location evidence="6">Endosome</location>
    </subcellularLocation>
</comment>
<dbReference type="GO" id="GO:0043328">
    <property type="term" value="P:protein transport to vacuole involved in ubiquitin-dependent protein catabolic process via the multivesicular body sorting pathway"/>
    <property type="evidence" value="ECO:0007669"/>
    <property type="project" value="UniProtKB-UniRule"/>
</dbReference>
<dbReference type="InterPro" id="IPR011993">
    <property type="entry name" value="PH-like_dom_sf"/>
</dbReference>
<organism evidence="9 10">
    <name type="scientific">Ceratodon purpureus</name>
    <name type="common">Fire moss</name>
    <name type="synonym">Dicranum purpureum</name>
    <dbReference type="NCBI Taxonomy" id="3225"/>
    <lineage>
        <taxon>Eukaryota</taxon>
        <taxon>Viridiplantae</taxon>
        <taxon>Streptophyta</taxon>
        <taxon>Embryophyta</taxon>
        <taxon>Bryophyta</taxon>
        <taxon>Bryophytina</taxon>
        <taxon>Bryopsida</taxon>
        <taxon>Dicranidae</taxon>
        <taxon>Pseudoditrichales</taxon>
        <taxon>Ditrichaceae</taxon>
        <taxon>Ceratodon</taxon>
    </lineage>
</organism>
<gene>
    <name evidence="9" type="ORF">KC19_12G185200</name>
</gene>
<dbReference type="Pfam" id="PF04157">
    <property type="entry name" value="EAP30"/>
    <property type="match status" value="1"/>
</dbReference>
<sequence>MEACGRVLQSVQLTASGRPSLEAGEVECQLLDAIDLEDDAGAWALKAGILTLTTHRLLWLDEKARRAWAVPLGSIGQVFASKKGLKSMFSAPRMRFQVWTQKDGRVSPQGSGGAAGSVVLTIVFKGRTGPESFVQKFGEVLQAQAWKVNMEAPQIRPTLDESAVAGEAGTSSVPTATVPRRPAPFKMNPAMAGVSGILRKEQEQQEEVDKNMKEAFQDLNGLMGKAKEMVQLAEKMRARLLQGQTAGADEEGMGTKQEMQDWMLSVGIASPVTKESAGALYHQQLSRQLADFVKDPVQRAGGMLALVDAYCLFNRARGTELISPEDLLTACTVWATIDVPFRLRKFDSGVMVIQSVSQSDDEIFTRLRALVKSGDAAKVGVGATEAARALGMAPALAKEQLLAAESQGFLCRDDGEDGLRFFHNFFIDISVATAFEDS</sequence>
<evidence type="ECO:0000256" key="7">
    <source>
        <dbReference type="SAM" id="MobiDB-lite"/>
    </source>
</evidence>
<evidence type="ECO:0000313" key="9">
    <source>
        <dbReference type="EMBL" id="KAG0555650.1"/>
    </source>
</evidence>
<dbReference type="PANTHER" id="PTHR13128:SF12">
    <property type="entry name" value="VACUOLAR PROTEIN-SORTING-ASSOCIATED PROTEIN 36"/>
    <property type="match status" value="1"/>
</dbReference>
<reference evidence="9" key="1">
    <citation type="submission" date="2020-06" db="EMBL/GenBank/DDBJ databases">
        <title>WGS assembly of Ceratodon purpureus strain R40.</title>
        <authorList>
            <person name="Carey S.B."/>
            <person name="Jenkins J."/>
            <person name="Shu S."/>
            <person name="Lovell J.T."/>
            <person name="Sreedasyam A."/>
            <person name="Maumus F."/>
            <person name="Tiley G.P."/>
            <person name="Fernandez-Pozo N."/>
            <person name="Barry K."/>
            <person name="Chen C."/>
            <person name="Wang M."/>
            <person name="Lipzen A."/>
            <person name="Daum C."/>
            <person name="Saski C.A."/>
            <person name="Payton A.C."/>
            <person name="Mcbreen J.C."/>
            <person name="Conrad R.E."/>
            <person name="Kollar L.M."/>
            <person name="Olsson S."/>
            <person name="Huttunen S."/>
            <person name="Landis J.B."/>
            <person name="Wickett N.J."/>
            <person name="Johnson M.G."/>
            <person name="Rensing S.A."/>
            <person name="Grimwood J."/>
            <person name="Schmutz J."/>
            <person name="Mcdaniel S.F."/>
        </authorList>
    </citation>
    <scope>NUCLEOTIDE SEQUENCE</scope>
    <source>
        <strain evidence="9">R40</strain>
    </source>
</reference>
<dbReference type="Gene3D" id="2.30.29.30">
    <property type="entry name" value="Pleckstrin-homology domain (PH domain)/Phosphotyrosine-binding domain (PTB)"/>
    <property type="match status" value="1"/>
</dbReference>
<keyword evidence="2 6" id="KW-0813">Transport</keyword>
<comment type="function">
    <text evidence="6">Component of the ESCRT-II complex (endosomal sorting complex required for transport II), which is required for multivesicular body (MVB) formation and sorting of endosomal cargo proteins into MVBs.</text>
</comment>
<dbReference type="FunFam" id="1.10.10.10:FF:000165">
    <property type="entry name" value="Vacuolar protein sorting protein (Vps36)"/>
    <property type="match status" value="1"/>
</dbReference>
<dbReference type="EMBL" id="CM026433">
    <property type="protein sequence ID" value="KAG0555650.1"/>
    <property type="molecule type" value="Genomic_DNA"/>
</dbReference>